<protein>
    <submittedName>
        <fullName evidence="1">Uncharacterized protein</fullName>
    </submittedName>
</protein>
<sequence length="99" mass="11624">MLMRLRRVASSGELQLLHRWGRKDPSVMPPTTVSKTIKLLCFLHPAIELNLLRRALVPYLAPSDSSPLWNPFKDEMVSPEMRYFRASILQLRLFYRFAH</sequence>
<comment type="caution">
    <text evidence="1">The sequence shown here is derived from an EMBL/GenBank/DDBJ whole genome shotgun (WGS) entry which is preliminary data.</text>
</comment>
<name>A0AAV4UDT7_CAEEX</name>
<dbReference type="AlphaFoldDB" id="A0AAV4UDT7"/>
<evidence type="ECO:0000313" key="2">
    <source>
        <dbReference type="Proteomes" id="UP001054945"/>
    </source>
</evidence>
<keyword evidence="2" id="KW-1185">Reference proteome</keyword>
<dbReference type="EMBL" id="BPLR01012689">
    <property type="protein sequence ID" value="GIY55876.1"/>
    <property type="molecule type" value="Genomic_DNA"/>
</dbReference>
<evidence type="ECO:0000313" key="1">
    <source>
        <dbReference type="EMBL" id="GIY55876.1"/>
    </source>
</evidence>
<proteinExistence type="predicted"/>
<organism evidence="1 2">
    <name type="scientific">Caerostris extrusa</name>
    <name type="common">Bark spider</name>
    <name type="synonym">Caerostris bankana</name>
    <dbReference type="NCBI Taxonomy" id="172846"/>
    <lineage>
        <taxon>Eukaryota</taxon>
        <taxon>Metazoa</taxon>
        <taxon>Ecdysozoa</taxon>
        <taxon>Arthropoda</taxon>
        <taxon>Chelicerata</taxon>
        <taxon>Arachnida</taxon>
        <taxon>Araneae</taxon>
        <taxon>Araneomorphae</taxon>
        <taxon>Entelegynae</taxon>
        <taxon>Araneoidea</taxon>
        <taxon>Araneidae</taxon>
        <taxon>Caerostris</taxon>
    </lineage>
</organism>
<dbReference type="Proteomes" id="UP001054945">
    <property type="component" value="Unassembled WGS sequence"/>
</dbReference>
<reference evidence="1 2" key="1">
    <citation type="submission" date="2021-06" db="EMBL/GenBank/DDBJ databases">
        <title>Caerostris extrusa draft genome.</title>
        <authorList>
            <person name="Kono N."/>
            <person name="Arakawa K."/>
        </authorList>
    </citation>
    <scope>NUCLEOTIDE SEQUENCE [LARGE SCALE GENOMIC DNA]</scope>
</reference>
<accession>A0AAV4UDT7</accession>
<gene>
    <name evidence="1" type="ORF">CEXT_648121</name>
</gene>